<reference evidence="8" key="1">
    <citation type="journal article" date="2010" name="Nat. Biotechnol.">
        <title>Draft genome sequence of the oilseed species Ricinus communis.</title>
        <authorList>
            <person name="Chan A.P."/>
            <person name="Crabtree J."/>
            <person name="Zhao Q."/>
            <person name="Lorenzi H."/>
            <person name="Orvis J."/>
            <person name="Puiu D."/>
            <person name="Melake-Berhan A."/>
            <person name="Jones K.M."/>
            <person name="Redman J."/>
            <person name="Chen G."/>
            <person name="Cahoon E.B."/>
            <person name="Gedil M."/>
            <person name="Stanke M."/>
            <person name="Haas B.J."/>
            <person name="Wortman J.R."/>
            <person name="Fraser-Liggett C.M."/>
            <person name="Ravel J."/>
            <person name="Rabinowicz P.D."/>
        </authorList>
    </citation>
    <scope>NUCLEOTIDE SEQUENCE [LARGE SCALE GENOMIC DNA]</scope>
    <source>
        <strain evidence="8">cv. Hale</strain>
    </source>
</reference>
<dbReference type="PANTHER" id="PTHR33453:SF41">
    <property type="entry name" value="RRNA N-GLYCOSYLASE"/>
    <property type="match status" value="1"/>
</dbReference>
<keyword evidence="5 6" id="KW-0652">Protein synthesis inhibitor</keyword>
<dbReference type="GO" id="GO:0017148">
    <property type="term" value="P:negative regulation of translation"/>
    <property type="evidence" value="ECO:0007669"/>
    <property type="project" value="UniProtKB-KW"/>
</dbReference>
<dbReference type="PANTHER" id="PTHR33453">
    <property type="match status" value="1"/>
</dbReference>
<keyword evidence="7" id="KW-0326">Glycosidase</keyword>
<accession>B9STV4</accession>
<dbReference type="InterPro" id="IPR016138">
    <property type="entry name" value="Ribosome_inactivat_prot_sub1"/>
</dbReference>
<sequence>MNSYPAESFDAGSYDAGKYTDFLNKLRGTLKSSVVSHSIPVLPTKLPVTSDKRFAMVILTSSKSTTTIALDVINAYVLGFQVGKKSYFFKDVAKDIYESKLFTGTTKARLPYGGSYQALFIAGANREKVPLGISQLNNAIFQLIKYASSPSTADIASNLLVVIQMISEAARFKYIEKKLVEKFNEDLYPKGDLLSLENNWGALSIAIQTSKNGKFSTKIALQDENYKTYYVSTVAEVQPKMGLLLAKESIRGETMFWPDNEDLIMLLSMLD</sequence>
<keyword evidence="3 6" id="KW-0378">Hydrolase</keyword>
<evidence type="ECO:0000256" key="1">
    <source>
        <dbReference type="ARBA" id="ARBA00000237"/>
    </source>
</evidence>
<dbReference type="STRING" id="3988.B9STV4"/>
<dbReference type="EMBL" id="EQ974135">
    <property type="protein sequence ID" value="EEF32949.1"/>
    <property type="molecule type" value="Genomic_DNA"/>
</dbReference>
<name>B9STV4_RICCO</name>
<evidence type="ECO:0000313" key="8">
    <source>
        <dbReference type="Proteomes" id="UP000008311"/>
    </source>
</evidence>
<dbReference type="InterPro" id="IPR017989">
    <property type="entry name" value="Ribosome_inactivat_1/2"/>
</dbReference>
<dbReference type="Proteomes" id="UP000008311">
    <property type="component" value="Unassembled WGS sequence"/>
</dbReference>
<dbReference type="PRINTS" id="PR00396">
    <property type="entry name" value="SHIGARICIN"/>
</dbReference>
<protein>
    <recommendedName>
        <fullName evidence="6">rRNA N-glycosylase</fullName>
        <ecNumber evidence="6">3.2.2.22</ecNumber>
    </recommendedName>
</protein>
<dbReference type="SUPFAM" id="SSF56371">
    <property type="entry name" value="Ribosome inactivating proteins (RIP)"/>
    <property type="match status" value="1"/>
</dbReference>
<dbReference type="EC" id="3.2.2.22" evidence="6"/>
<keyword evidence="4 6" id="KW-0611">Plant defense</keyword>
<keyword evidence="8" id="KW-1185">Reference proteome</keyword>
<evidence type="ECO:0000313" key="7">
    <source>
        <dbReference type="EMBL" id="EEF32949.1"/>
    </source>
</evidence>
<dbReference type="Gene3D" id="4.10.470.10">
    <property type="entry name" value="Ricin (A Subunit), domain 2"/>
    <property type="match status" value="1"/>
</dbReference>
<evidence type="ECO:0000256" key="6">
    <source>
        <dbReference type="RuleBase" id="RU004915"/>
    </source>
</evidence>
<dbReference type="AlphaFoldDB" id="B9STV4"/>
<evidence type="ECO:0000256" key="3">
    <source>
        <dbReference type="ARBA" id="ARBA00022801"/>
    </source>
</evidence>
<dbReference type="GO" id="GO:0090729">
    <property type="term" value="F:toxin activity"/>
    <property type="evidence" value="ECO:0007669"/>
    <property type="project" value="UniProtKB-KW"/>
</dbReference>
<dbReference type="OMA" id="EAPTRAC"/>
<dbReference type="InParanoid" id="B9STV4"/>
<dbReference type="eggNOG" id="ENOG502SSTD">
    <property type="taxonomic scope" value="Eukaryota"/>
</dbReference>
<dbReference type="InterPro" id="IPR001574">
    <property type="entry name" value="Ribosome_inactivat_prot"/>
</dbReference>
<evidence type="ECO:0000256" key="2">
    <source>
        <dbReference type="ARBA" id="ARBA00022656"/>
    </source>
</evidence>
<gene>
    <name evidence="7" type="ORF">RCOM_0544700</name>
</gene>
<comment type="catalytic activity">
    <reaction evidence="1 6">
        <text>Endohydrolysis of the N-glycosidic bond at one specific adenosine on the 28S rRNA.</text>
        <dbReference type="EC" id="3.2.2.22"/>
    </reaction>
</comment>
<dbReference type="InterPro" id="IPR017988">
    <property type="entry name" value="Ribosome_inactivat_prot_CS"/>
</dbReference>
<comment type="similarity">
    <text evidence="6">Belongs to the ribosome-inactivating protein family.</text>
</comment>
<evidence type="ECO:0000256" key="5">
    <source>
        <dbReference type="ARBA" id="ARBA00023193"/>
    </source>
</evidence>
<dbReference type="OrthoDB" id="1704365at2759"/>
<dbReference type="Gene3D" id="3.40.420.10">
    <property type="entry name" value="Ricin (A subunit), domain 1"/>
    <property type="match status" value="1"/>
</dbReference>
<dbReference type="KEGG" id="rcu:8264859"/>
<organism evidence="7 8">
    <name type="scientific">Ricinus communis</name>
    <name type="common">Castor bean</name>
    <dbReference type="NCBI Taxonomy" id="3988"/>
    <lineage>
        <taxon>Eukaryota</taxon>
        <taxon>Viridiplantae</taxon>
        <taxon>Streptophyta</taxon>
        <taxon>Embryophyta</taxon>
        <taxon>Tracheophyta</taxon>
        <taxon>Spermatophyta</taxon>
        <taxon>Magnoliopsida</taxon>
        <taxon>eudicotyledons</taxon>
        <taxon>Gunneridae</taxon>
        <taxon>Pentapetalae</taxon>
        <taxon>rosids</taxon>
        <taxon>fabids</taxon>
        <taxon>Malpighiales</taxon>
        <taxon>Euphorbiaceae</taxon>
        <taxon>Acalyphoideae</taxon>
        <taxon>Acalypheae</taxon>
        <taxon>Ricinus</taxon>
    </lineage>
</organism>
<evidence type="ECO:0000256" key="4">
    <source>
        <dbReference type="ARBA" id="ARBA00022821"/>
    </source>
</evidence>
<dbReference type="Pfam" id="PF00161">
    <property type="entry name" value="RIP"/>
    <property type="match status" value="1"/>
</dbReference>
<proteinExistence type="inferred from homology"/>
<dbReference type="GO" id="GO:0006952">
    <property type="term" value="P:defense response"/>
    <property type="evidence" value="ECO:0007669"/>
    <property type="project" value="UniProtKB-KW"/>
</dbReference>
<dbReference type="PROSITE" id="PS00275">
    <property type="entry name" value="SHIGA_RICIN"/>
    <property type="match status" value="1"/>
</dbReference>
<keyword evidence="2 6" id="KW-0800">Toxin</keyword>
<dbReference type="InterPro" id="IPR016139">
    <property type="entry name" value="Ribosome_inactivat_prot_sub2"/>
</dbReference>
<dbReference type="GO" id="GO:0030598">
    <property type="term" value="F:rRNA N-glycosylase activity"/>
    <property type="evidence" value="ECO:0007669"/>
    <property type="project" value="UniProtKB-EC"/>
</dbReference>
<dbReference type="InterPro" id="IPR036041">
    <property type="entry name" value="Ribosome-inact_prot_sf"/>
</dbReference>